<comment type="caution">
    <text evidence="1">The sequence shown here is derived from an EMBL/GenBank/DDBJ whole genome shotgun (WGS) entry which is preliminary data.</text>
</comment>
<proteinExistence type="predicted"/>
<organism evidence="1 2">
    <name type="scientific">Carnegiea gigantea</name>
    <dbReference type="NCBI Taxonomy" id="171969"/>
    <lineage>
        <taxon>Eukaryota</taxon>
        <taxon>Viridiplantae</taxon>
        <taxon>Streptophyta</taxon>
        <taxon>Embryophyta</taxon>
        <taxon>Tracheophyta</taxon>
        <taxon>Spermatophyta</taxon>
        <taxon>Magnoliopsida</taxon>
        <taxon>eudicotyledons</taxon>
        <taxon>Gunneridae</taxon>
        <taxon>Pentapetalae</taxon>
        <taxon>Caryophyllales</taxon>
        <taxon>Cactineae</taxon>
        <taxon>Cactaceae</taxon>
        <taxon>Cactoideae</taxon>
        <taxon>Echinocereeae</taxon>
        <taxon>Carnegiea</taxon>
    </lineage>
</organism>
<evidence type="ECO:0008006" key="3">
    <source>
        <dbReference type="Google" id="ProtNLM"/>
    </source>
</evidence>
<sequence>MADKEEVLKKGIYYFDCKPFIVKEWNENLELDTSTISSLPIWVQFPDLDVKYWGVESLSKLENLIGIPLKTDKQTRDKTFLSYARLLIHIPLEGPFMEYVDYINEKGRVIRQRVKYEWQPVKCDHCSMYGHIEEKCMKKKVVRQEWRVVNQKKEKRQEQQHISTEFVTLKRTARRSSPNIRGIEEPATNSFQALLENEILDMLKHNGTPVGWKTIAYSIKEHTRQRVLYSAQQTKGYRKYIDMVLNRR</sequence>
<keyword evidence="2" id="KW-1185">Reference proteome</keyword>
<dbReference type="OrthoDB" id="1302647at2759"/>
<dbReference type="InterPro" id="IPR040256">
    <property type="entry name" value="At4g02000-like"/>
</dbReference>
<accession>A0A9Q1GMI2</accession>
<dbReference type="EMBL" id="JAKOGI010002430">
    <property type="protein sequence ID" value="KAJ8422022.1"/>
    <property type="molecule type" value="Genomic_DNA"/>
</dbReference>
<evidence type="ECO:0000313" key="1">
    <source>
        <dbReference type="EMBL" id="KAJ8422022.1"/>
    </source>
</evidence>
<dbReference type="PANTHER" id="PTHR31286">
    <property type="entry name" value="GLYCINE-RICH CELL WALL STRUCTURAL PROTEIN 1.8-LIKE"/>
    <property type="match status" value="1"/>
</dbReference>
<reference evidence="1" key="1">
    <citation type="submission" date="2022-04" db="EMBL/GenBank/DDBJ databases">
        <title>Carnegiea gigantea Genome sequencing and assembly v2.</title>
        <authorList>
            <person name="Copetti D."/>
            <person name="Sanderson M.J."/>
            <person name="Burquez A."/>
            <person name="Wojciechowski M.F."/>
        </authorList>
    </citation>
    <scope>NUCLEOTIDE SEQUENCE</scope>
    <source>
        <strain evidence="1">SGP5-SGP5p</strain>
        <tissue evidence="1">Aerial part</tissue>
    </source>
</reference>
<protein>
    <recommendedName>
        <fullName evidence="3">DUF4283 domain-containing protein</fullName>
    </recommendedName>
</protein>
<evidence type="ECO:0000313" key="2">
    <source>
        <dbReference type="Proteomes" id="UP001153076"/>
    </source>
</evidence>
<dbReference type="AlphaFoldDB" id="A0A9Q1GMI2"/>
<dbReference type="PANTHER" id="PTHR31286:SF165">
    <property type="entry name" value="DUF4283 DOMAIN-CONTAINING PROTEIN"/>
    <property type="match status" value="1"/>
</dbReference>
<name>A0A9Q1GMI2_9CARY</name>
<gene>
    <name evidence="1" type="ORF">Cgig2_007572</name>
</gene>
<dbReference type="Proteomes" id="UP001153076">
    <property type="component" value="Unassembled WGS sequence"/>
</dbReference>